<name>A0A8R7TZT4_TRIUA</name>
<evidence type="ECO:0000313" key="2">
    <source>
        <dbReference type="EnsemblPlants" id="TuG1812G0300004675.01.T01.cds396771"/>
    </source>
</evidence>
<accession>A0A8R7TZT4</accession>
<dbReference type="AlphaFoldDB" id="A0A8R7TZT4"/>
<evidence type="ECO:0000256" key="1">
    <source>
        <dbReference type="SAM" id="Phobius"/>
    </source>
</evidence>
<dbReference type="EnsemblPlants" id="TuG1812G0300004675.01.T01">
    <property type="protein sequence ID" value="TuG1812G0300004675.01.T01.cds396771"/>
    <property type="gene ID" value="TuG1812G0300004675.01"/>
</dbReference>
<reference evidence="2" key="2">
    <citation type="submission" date="2018-03" db="EMBL/GenBank/DDBJ databases">
        <title>The Triticum urartu genome reveals the dynamic nature of wheat genome evolution.</title>
        <authorList>
            <person name="Ling H."/>
            <person name="Ma B."/>
            <person name="Shi X."/>
            <person name="Liu H."/>
            <person name="Dong L."/>
            <person name="Sun H."/>
            <person name="Cao Y."/>
            <person name="Gao Q."/>
            <person name="Zheng S."/>
            <person name="Li Y."/>
            <person name="Yu Y."/>
            <person name="Du H."/>
            <person name="Qi M."/>
            <person name="Li Y."/>
            <person name="Yu H."/>
            <person name="Cui Y."/>
            <person name="Wang N."/>
            <person name="Chen C."/>
            <person name="Wu H."/>
            <person name="Zhao Y."/>
            <person name="Zhang J."/>
            <person name="Li Y."/>
            <person name="Zhou W."/>
            <person name="Zhang B."/>
            <person name="Hu W."/>
            <person name="Eijk M."/>
            <person name="Tang J."/>
            <person name="Witsenboer H."/>
            <person name="Zhao S."/>
            <person name="Li Z."/>
            <person name="Zhang A."/>
            <person name="Wang D."/>
            <person name="Liang C."/>
        </authorList>
    </citation>
    <scope>NUCLEOTIDE SEQUENCE [LARGE SCALE GENOMIC DNA]</scope>
    <source>
        <strain evidence="2">cv. G1812</strain>
    </source>
</reference>
<keyword evidence="3" id="KW-1185">Reference proteome</keyword>
<reference evidence="2" key="3">
    <citation type="submission" date="2022-06" db="UniProtKB">
        <authorList>
            <consortium name="EnsemblPlants"/>
        </authorList>
    </citation>
    <scope>IDENTIFICATION</scope>
</reference>
<organism evidence="2 3">
    <name type="scientific">Triticum urartu</name>
    <name type="common">Red wild einkorn</name>
    <name type="synonym">Crithodium urartu</name>
    <dbReference type="NCBI Taxonomy" id="4572"/>
    <lineage>
        <taxon>Eukaryota</taxon>
        <taxon>Viridiplantae</taxon>
        <taxon>Streptophyta</taxon>
        <taxon>Embryophyta</taxon>
        <taxon>Tracheophyta</taxon>
        <taxon>Spermatophyta</taxon>
        <taxon>Magnoliopsida</taxon>
        <taxon>Liliopsida</taxon>
        <taxon>Poales</taxon>
        <taxon>Poaceae</taxon>
        <taxon>BOP clade</taxon>
        <taxon>Pooideae</taxon>
        <taxon>Triticodae</taxon>
        <taxon>Triticeae</taxon>
        <taxon>Triticinae</taxon>
        <taxon>Triticum</taxon>
    </lineage>
</organism>
<feature type="transmembrane region" description="Helical" evidence="1">
    <location>
        <begin position="27"/>
        <end position="51"/>
    </location>
</feature>
<dbReference type="Proteomes" id="UP000015106">
    <property type="component" value="Chromosome 3"/>
</dbReference>
<dbReference type="Gramene" id="TuG1812G0300004675.01.T01">
    <property type="protein sequence ID" value="TuG1812G0300004675.01.T01.cds396771"/>
    <property type="gene ID" value="TuG1812G0300004675.01"/>
</dbReference>
<keyword evidence="1" id="KW-0472">Membrane</keyword>
<proteinExistence type="predicted"/>
<evidence type="ECO:0000313" key="3">
    <source>
        <dbReference type="Proteomes" id="UP000015106"/>
    </source>
</evidence>
<reference evidence="3" key="1">
    <citation type="journal article" date="2013" name="Nature">
        <title>Draft genome of the wheat A-genome progenitor Triticum urartu.</title>
        <authorList>
            <person name="Ling H.Q."/>
            <person name="Zhao S."/>
            <person name="Liu D."/>
            <person name="Wang J."/>
            <person name="Sun H."/>
            <person name="Zhang C."/>
            <person name="Fan H."/>
            <person name="Li D."/>
            <person name="Dong L."/>
            <person name="Tao Y."/>
            <person name="Gao C."/>
            <person name="Wu H."/>
            <person name="Li Y."/>
            <person name="Cui Y."/>
            <person name="Guo X."/>
            <person name="Zheng S."/>
            <person name="Wang B."/>
            <person name="Yu K."/>
            <person name="Liang Q."/>
            <person name="Yang W."/>
            <person name="Lou X."/>
            <person name="Chen J."/>
            <person name="Feng M."/>
            <person name="Jian J."/>
            <person name="Zhang X."/>
            <person name="Luo G."/>
            <person name="Jiang Y."/>
            <person name="Liu J."/>
            <person name="Wang Z."/>
            <person name="Sha Y."/>
            <person name="Zhang B."/>
            <person name="Wu H."/>
            <person name="Tang D."/>
            <person name="Shen Q."/>
            <person name="Xue P."/>
            <person name="Zou S."/>
            <person name="Wang X."/>
            <person name="Liu X."/>
            <person name="Wang F."/>
            <person name="Yang Y."/>
            <person name="An X."/>
            <person name="Dong Z."/>
            <person name="Zhang K."/>
            <person name="Zhang X."/>
            <person name="Luo M.C."/>
            <person name="Dvorak J."/>
            <person name="Tong Y."/>
            <person name="Wang J."/>
            <person name="Yang H."/>
            <person name="Li Z."/>
            <person name="Wang D."/>
            <person name="Zhang A."/>
            <person name="Wang J."/>
        </authorList>
    </citation>
    <scope>NUCLEOTIDE SEQUENCE</scope>
    <source>
        <strain evidence="3">cv. G1812</strain>
    </source>
</reference>
<keyword evidence="1" id="KW-1133">Transmembrane helix</keyword>
<sequence length="100" mass="11022">MHGHLSIGVKETLAFELPLPLHPSNEVIHSLLQLLLSLLLPLLLLLLLLSLPNSFNRGAMIGEHHRGSCRLSGHRCDAPLHVLLVDVVDIHIGSELALRR</sequence>
<protein>
    <submittedName>
        <fullName evidence="2">Uncharacterized protein</fullName>
    </submittedName>
</protein>
<keyword evidence="1" id="KW-0812">Transmembrane</keyword>